<name>A0A4P6XV40_9ASCO</name>
<comment type="similarity">
    <text evidence="2">Belongs to the BUD31 (G10) family.</text>
</comment>
<evidence type="ECO:0000313" key="6">
    <source>
        <dbReference type="Proteomes" id="UP000292447"/>
    </source>
</evidence>
<proteinExistence type="inferred from homology"/>
<dbReference type="EMBL" id="CP034460">
    <property type="protein sequence ID" value="QBM90098.1"/>
    <property type="molecule type" value="Genomic_DNA"/>
</dbReference>
<dbReference type="InterPro" id="IPR001748">
    <property type="entry name" value="BUD31"/>
</dbReference>
<accession>A0A4P6XV40</accession>
<evidence type="ECO:0000256" key="2">
    <source>
        <dbReference type="ARBA" id="ARBA00005287"/>
    </source>
</evidence>
<evidence type="ECO:0000256" key="3">
    <source>
        <dbReference type="ARBA" id="ARBA00023242"/>
    </source>
</evidence>
<dbReference type="GO" id="GO:0000398">
    <property type="term" value="P:mRNA splicing, via spliceosome"/>
    <property type="evidence" value="ECO:0007669"/>
    <property type="project" value="TreeGrafter"/>
</dbReference>
<evidence type="ECO:0000256" key="1">
    <source>
        <dbReference type="ARBA" id="ARBA00004123"/>
    </source>
</evidence>
<dbReference type="PANTHER" id="PTHR19411">
    <property type="entry name" value="PROTEIN BUD31-RELATED"/>
    <property type="match status" value="1"/>
</dbReference>
<reference evidence="6" key="1">
    <citation type="submission" date="2019-03" db="EMBL/GenBank/DDBJ databases">
        <title>Snf2 controls pulcherriminic acid biosynthesis and connects pigmentation and antifungal activity of the yeast Metschnikowia pulcherrima.</title>
        <authorList>
            <person name="Gore-Lloyd D."/>
            <person name="Sumann I."/>
            <person name="Brachmann A.O."/>
            <person name="Schneeberger K."/>
            <person name="Ortiz-Merino R.A."/>
            <person name="Moreno-Beltran M."/>
            <person name="Schlaefli M."/>
            <person name="Kirner P."/>
            <person name="Santos Kron A."/>
            <person name="Wolfe K.H."/>
            <person name="Piel J."/>
            <person name="Ahrens C.H."/>
            <person name="Henk D."/>
            <person name="Freimoser F.M."/>
        </authorList>
    </citation>
    <scope>NUCLEOTIDE SEQUENCE [LARGE SCALE GENOMIC DNA]</scope>
    <source>
        <strain evidence="6">APC 1.2</strain>
    </source>
</reference>
<keyword evidence="6" id="KW-1185">Reference proteome</keyword>
<sequence length="180" mass="20877">MRSCTYRRARLASLKSYQLMSSRLRKNPKSHLDMPKISRSKKPPADFDKVEPTLLKLQAKLKEAQRQLLQSSTASKNSSLWPVLRLNHQISRYVYSMYYQRKAILKELYDYLIRQKYVNADLIAKWKKQGYENLCCVGCIIVSEKNHGTTCICRVPREDVEDRNQEGCVTCGCRGCFSGD</sequence>
<evidence type="ECO:0000256" key="4">
    <source>
        <dbReference type="SAM" id="MobiDB-lite"/>
    </source>
</evidence>
<protein>
    <submittedName>
        <fullName evidence="5">Bud site selection protein 31</fullName>
    </submittedName>
</protein>
<organism evidence="5 6">
    <name type="scientific">Metschnikowia aff. pulcherrima</name>
    <dbReference type="NCBI Taxonomy" id="2163413"/>
    <lineage>
        <taxon>Eukaryota</taxon>
        <taxon>Fungi</taxon>
        <taxon>Dikarya</taxon>
        <taxon>Ascomycota</taxon>
        <taxon>Saccharomycotina</taxon>
        <taxon>Pichiomycetes</taxon>
        <taxon>Metschnikowiaceae</taxon>
        <taxon>Metschnikowia</taxon>
    </lineage>
</organism>
<comment type="subcellular location">
    <subcellularLocation>
        <location evidence="1">Nucleus</location>
    </subcellularLocation>
</comment>
<dbReference type="GO" id="GO:0005681">
    <property type="term" value="C:spliceosomal complex"/>
    <property type="evidence" value="ECO:0007669"/>
    <property type="project" value="TreeGrafter"/>
</dbReference>
<dbReference type="STRING" id="2163413.A0A4P6XV40"/>
<dbReference type="PANTHER" id="PTHR19411:SF0">
    <property type="entry name" value="PROTEIN BUD31 HOMOLOG"/>
    <property type="match status" value="1"/>
</dbReference>
<gene>
    <name evidence="5" type="primary">MPUL0E03380</name>
    <name evidence="5" type="ORF">METSCH_E03380</name>
</gene>
<evidence type="ECO:0000313" key="5">
    <source>
        <dbReference type="EMBL" id="QBM90098.1"/>
    </source>
</evidence>
<dbReference type="Pfam" id="PF01125">
    <property type="entry name" value="BUD31"/>
    <property type="match status" value="1"/>
</dbReference>
<keyword evidence="3" id="KW-0539">Nucleus</keyword>
<dbReference type="PRINTS" id="PR00322">
    <property type="entry name" value="G10"/>
</dbReference>
<dbReference type="Proteomes" id="UP000292447">
    <property type="component" value="Chromosome V"/>
</dbReference>
<feature type="region of interest" description="Disordered" evidence="4">
    <location>
        <begin position="25"/>
        <end position="46"/>
    </location>
</feature>
<dbReference type="AlphaFoldDB" id="A0A4P6XV40"/>